<comment type="caution">
    <text evidence="2">The sequence shown here is derived from an EMBL/GenBank/DDBJ whole genome shotgun (WGS) entry which is preliminary data.</text>
</comment>
<dbReference type="AlphaFoldDB" id="A0A6L9L8M8"/>
<keyword evidence="3" id="KW-1185">Reference proteome</keyword>
<dbReference type="Pfam" id="PF00583">
    <property type="entry name" value="Acetyltransf_1"/>
    <property type="match status" value="1"/>
</dbReference>
<evidence type="ECO:0000259" key="1">
    <source>
        <dbReference type="Pfam" id="PF00583"/>
    </source>
</evidence>
<dbReference type="InterPro" id="IPR016181">
    <property type="entry name" value="Acyl_CoA_acyltransferase"/>
</dbReference>
<sequence length="169" mass="19891">MKFSFRNDQPELAIDILREVGQWLVDNEQELWELDTLTLDNLVDSFTRDKLYVMYADREDGLAPEPAAVFILQWEDPLFWPDTPAHTSGFIHKLAIRRQFGGQNLFAAILDFCRAECLRNGIHTLQLETDAIRPKLVAYYQQYGFQPTYQRQIHEFGQTFLCQFFVMTF</sequence>
<dbReference type="Gene3D" id="3.40.630.30">
    <property type="match status" value="1"/>
</dbReference>
<accession>A0A6L9L8M8</accession>
<name>A0A6L9L8M8_9BACT</name>
<gene>
    <name evidence="2" type="ORF">GK108_09530</name>
</gene>
<dbReference type="GO" id="GO:0016747">
    <property type="term" value="F:acyltransferase activity, transferring groups other than amino-acyl groups"/>
    <property type="evidence" value="ECO:0007669"/>
    <property type="project" value="InterPro"/>
</dbReference>
<organism evidence="2 3">
    <name type="scientific">Spirosoma terrae</name>
    <dbReference type="NCBI Taxonomy" id="1968276"/>
    <lineage>
        <taxon>Bacteria</taxon>
        <taxon>Pseudomonadati</taxon>
        <taxon>Bacteroidota</taxon>
        <taxon>Cytophagia</taxon>
        <taxon>Cytophagales</taxon>
        <taxon>Cytophagaceae</taxon>
        <taxon>Spirosoma</taxon>
    </lineage>
</organism>
<evidence type="ECO:0000313" key="2">
    <source>
        <dbReference type="EMBL" id="NDU95113.1"/>
    </source>
</evidence>
<proteinExistence type="predicted"/>
<reference evidence="2 3" key="1">
    <citation type="submission" date="2020-02" db="EMBL/GenBank/DDBJ databases">
        <title>Draft genome sequence of two Spirosoma agri KCTC 52727 and Spirosoma terrae KCTC 52035.</title>
        <authorList>
            <person name="Rojas J."/>
            <person name="Ambika Manirajan B."/>
            <person name="Suarez C."/>
            <person name="Ratering S."/>
            <person name="Schnell S."/>
        </authorList>
    </citation>
    <scope>NUCLEOTIDE SEQUENCE [LARGE SCALE GENOMIC DNA]</scope>
    <source>
        <strain evidence="2 3">KCTC 52035</strain>
    </source>
</reference>
<dbReference type="RefSeq" id="WP_163946434.1">
    <property type="nucleotide sequence ID" value="NZ_JAAFZH010000003.1"/>
</dbReference>
<dbReference type="InterPro" id="IPR000182">
    <property type="entry name" value="GNAT_dom"/>
</dbReference>
<dbReference type="SUPFAM" id="SSF55729">
    <property type="entry name" value="Acyl-CoA N-acyltransferases (Nat)"/>
    <property type="match status" value="1"/>
</dbReference>
<dbReference type="EMBL" id="JAAFZH010000003">
    <property type="protein sequence ID" value="NDU95113.1"/>
    <property type="molecule type" value="Genomic_DNA"/>
</dbReference>
<protein>
    <submittedName>
        <fullName evidence="2">GNAT family N-acetyltransferase</fullName>
    </submittedName>
</protein>
<evidence type="ECO:0000313" key="3">
    <source>
        <dbReference type="Proteomes" id="UP000474175"/>
    </source>
</evidence>
<keyword evidence="2" id="KW-0808">Transferase</keyword>
<dbReference type="Proteomes" id="UP000474175">
    <property type="component" value="Unassembled WGS sequence"/>
</dbReference>
<feature type="domain" description="N-acetyltransferase" evidence="1">
    <location>
        <begin position="23"/>
        <end position="145"/>
    </location>
</feature>